<dbReference type="Pfam" id="PF00447">
    <property type="entry name" value="HSF_DNA-bind"/>
    <property type="match status" value="1"/>
</dbReference>
<accession>A0AAV1PKA2</accession>
<gene>
    <name evidence="8" type="ORF">FSCOSCO3_A003850</name>
</gene>
<evidence type="ECO:0000313" key="9">
    <source>
        <dbReference type="Proteomes" id="UP001314229"/>
    </source>
</evidence>
<comment type="caution">
    <text evidence="8">The sequence shown here is derived from an EMBL/GenBank/DDBJ whole genome shotgun (WGS) entry which is preliminary data.</text>
</comment>
<feature type="domain" description="HSF-type DNA-binding" evidence="7">
    <location>
        <begin position="13"/>
        <end position="125"/>
    </location>
</feature>
<dbReference type="SMART" id="SM00415">
    <property type="entry name" value="HSF"/>
    <property type="match status" value="1"/>
</dbReference>
<proteinExistence type="inferred from homology"/>
<dbReference type="InterPro" id="IPR000232">
    <property type="entry name" value="HSF_DNA-bd"/>
</dbReference>
<keyword evidence="4" id="KW-0539">Nucleus</keyword>
<keyword evidence="8" id="KW-0346">Stress response</keyword>
<dbReference type="AlphaFoldDB" id="A0AAV1PKA2"/>
<organism evidence="8 9">
    <name type="scientific">Scomber scombrus</name>
    <name type="common">Atlantic mackerel</name>
    <name type="synonym">Scomber vernalis</name>
    <dbReference type="NCBI Taxonomy" id="13677"/>
    <lineage>
        <taxon>Eukaryota</taxon>
        <taxon>Metazoa</taxon>
        <taxon>Chordata</taxon>
        <taxon>Craniata</taxon>
        <taxon>Vertebrata</taxon>
        <taxon>Euteleostomi</taxon>
        <taxon>Actinopterygii</taxon>
        <taxon>Neopterygii</taxon>
        <taxon>Teleostei</taxon>
        <taxon>Neoteleostei</taxon>
        <taxon>Acanthomorphata</taxon>
        <taxon>Pelagiaria</taxon>
        <taxon>Scombriformes</taxon>
        <taxon>Scombridae</taxon>
        <taxon>Scomber</taxon>
    </lineage>
</organism>
<comment type="similarity">
    <text evidence="2 5">Belongs to the HSF family.</text>
</comment>
<sequence>MDAADISLPDCINPNNFPAKLWRLVNSRTNRAICWDNGGEVIIIDQQMFEKQILTPESITTDNVDAFKTTNFSSFVRQLNLYGFRKADPANTTTPTKVVNGTFHHFFNPNFKRNHPELLVNLRRLTVDNKAKLQAGLSVNCRPPSRYQRLSGGDDVSAGSSSLLDSKDSAHPYYSIKAQSSTVHNGTPVPPRYLIRGAALPPSVFASDKGIPLSLSHHYTGVASSPNALHIPQGLLAHANHANHNFTTFNARNAQYQPGYYSPGCQCYHPNLVASHMKASCLPPGQFPSPSYYQAAYPVDGLCHGDQSQDFHYKENLEMKKCEVNLETIFQIADEVMQTPNNCLVRVVTPEKPGNVSLNTCSPVVQVSPQSNKPGSTRKASPLCAGPIIVAVSGNIDLVKSEQQEESVVSVHEQMPEDAVFEVTSDDAKDTEVTDVEVGGSLSDSSPP</sequence>
<dbReference type="InterPro" id="IPR036390">
    <property type="entry name" value="WH_DNA-bd_sf"/>
</dbReference>
<dbReference type="PANTHER" id="PTHR10015:SF336">
    <property type="entry name" value="HEAT SHOCK TRANSCRIPTION FACTOR, Y-LINKED"/>
    <property type="match status" value="1"/>
</dbReference>
<dbReference type="SUPFAM" id="SSF46785">
    <property type="entry name" value="Winged helix' DNA-binding domain"/>
    <property type="match status" value="1"/>
</dbReference>
<evidence type="ECO:0000256" key="1">
    <source>
        <dbReference type="ARBA" id="ARBA00004123"/>
    </source>
</evidence>
<dbReference type="PANTHER" id="PTHR10015">
    <property type="entry name" value="HEAT SHOCK TRANSCRIPTION FACTOR"/>
    <property type="match status" value="1"/>
</dbReference>
<comment type="subcellular location">
    <subcellularLocation>
        <location evidence="1">Nucleus</location>
    </subcellularLocation>
</comment>
<evidence type="ECO:0000259" key="7">
    <source>
        <dbReference type="SMART" id="SM00415"/>
    </source>
</evidence>
<dbReference type="Gene3D" id="1.10.10.10">
    <property type="entry name" value="Winged helix-like DNA-binding domain superfamily/Winged helix DNA-binding domain"/>
    <property type="match status" value="1"/>
</dbReference>
<evidence type="ECO:0000256" key="6">
    <source>
        <dbReference type="SAM" id="MobiDB-lite"/>
    </source>
</evidence>
<dbReference type="GO" id="GO:0043565">
    <property type="term" value="F:sequence-specific DNA binding"/>
    <property type="evidence" value="ECO:0007669"/>
    <property type="project" value="InterPro"/>
</dbReference>
<keyword evidence="9" id="KW-1185">Reference proteome</keyword>
<keyword evidence="3" id="KW-0238">DNA-binding</keyword>
<dbReference type="GO" id="GO:0003700">
    <property type="term" value="F:DNA-binding transcription factor activity"/>
    <property type="evidence" value="ECO:0007669"/>
    <property type="project" value="InterPro"/>
</dbReference>
<name>A0AAV1PKA2_SCOSC</name>
<protein>
    <submittedName>
        <fullName evidence="8">Heat shock factor protein 5</fullName>
    </submittedName>
</protein>
<dbReference type="GO" id="GO:0005634">
    <property type="term" value="C:nucleus"/>
    <property type="evidence" value="ECO:0007669"/>
    <property type="project" value="UniProtKB-SubCell"/>
</dbReference>
<feature type="region of interest" description="Disordered" evidence="6">
    <location>
        <begin position="423"/>
        <end position="448"/>
    </location>
</feature>
<dbReference type="InterPro" id="IPR036388">
    <property type="entry name" value="WH-like_DNA-bd_sf"/>
</dbReference>
<evidence type="ECO:0000256" key="5">
    <source>
        <dbReference type="RuleBase" id="RU004020"/>
    </source>
</evidence>
<evidence type="ECO:0000256" key="3">
    <source>
        <dbReference type="ARBA" id="ARBA00023125"/>
    </source>
</evidence>
<dbReference type="Proteomes" id="UP001314229">
    <property type="component" value="Unassembled WGS sequence"/>
</dbReference>
<evidence type="ECO:0000256" key="4">
    <source>
        <dbReference type="ARBA" id="ARBA00023242"/>
    </source>
</evidence>
<reference evidence="8 9" key="1">
    <citation type="submission" date="2024-01" db="EMBL/GenBank/DDBJ databases">
        <authorList>
            <person name="Alioto T."/>
            <person name="Alioto T."/>
            <person name="Gomez Garrido J."/>
        </authorList>
    </citation>
    <scope>NUCLEOTIDE SEQUENCE [LARGE SCALE GENOMIC DNA]</scope>
</reference>
<evidence type="ECO:0000313" key="8">
    <source>
        <dbReference type="EMBL" id="CAK6971835.1"/>
    </source>
</evidence>
<dbReference type="EMBL" id="CAWUFR010000187">
    <property type="protein sequence ID" value="CAK6971835.1"/>
    <property type="molecule type" value="Genomic_DNA"/>
</dbReference>
<evidence type="ECO:0000256" key="2">
    <source>
        <dbReference type="ARBA" id="ARBA00006403"/>
    </source>
</evidence>